<keyword evidence="1" id="KW-0862">Zinc</keyword>
<keyword evidence="2" id="KW-0472">Membrane</keyword>
<reference evidence="4" key="1">
    <citation type="submission" date="2021-01" db="EMBL/GenBank/DDBJ databases">
        <authorList>
            <consortium name="Genoscope - CEA"/>
            <person name="William W."/>
        </authorList>
    </citation>
    <scope>NUCLEOTIDE SEQUENCE</scope>
</reference>
<comment type="caution">
    <text evidence="4">The sequence shown here is derived from an EMBL/GenBank/DDBJ whole genome shotgun (WGS) entry which is preliminary data.</text>
</comment>
<evidence type="ECO:0000259" key="3">
    <source>
        <dbReference type="PROSITE" id="PS50089"/>
    </source>
</evidence>
<keyword evidence="5" id="KW-1185">Reference proteome</keyword>
<accession>A0A8S1M419</accession>
<keyword evidence="1" id="KW-0863">Zinc-finger</keyword>
<evidence type="ECO:0000313" key="5">
    <source>
        <dbReference type="Proteomes" id="UP000688137"/>
    </source>
</evidence>
<feature type="transmembrane region" description="Helical" evidence="2">
    <location>
        <begin position="12"/>
        <end position="29"/>
    </location>
</feature>
<evidence type="ECO:0000313" key="4">
    <source>
        <dbReference type="EMBL" id="CAD8073372.1"/>
    </source>
</evidence>
<protein>
    <recommendedName>
        <fullName evidence="3">RING-type domain-containing protein</fullName>
    </recommendedName>
</protein>
<feature type="transmembrane region" description="Helical" evidence="2">
    <location>
        <begin position="217"/>
        <end position="233"/>
    </location>
</feature>
<name>A0A8S1M419_PARPR</name>
<organism evidence="4 5">
    <name type="scientific">Paramecium primaurelia</name>
    <dbReference type="NCBI Taxonomy" id="5886"/>
    <lineage>
        <taxon>Eukaryota</taxon>
        <taxon>Sar</taxon>
        <taxon>Alveolata</taxon>
        <taxon>Ciliophora</taxon>
        <taxon>Intramacronucleata</taxon>
        <taxon>Oligohymenophorea</taxon>
        <taxon>Peniculida</taxon>
        <taxon>Parameciidae</taxon>
        <taxon>Paramecium</taxon>
    </lineage>
</organism>
<dbReference type="AlphaFoldDB" id="A0A8S1M419"/>
<dbReference type="GO" id="GO:0008270">
    <property type="term" value="F:zinc ion binding"/>
    <property type="evidence" value="ECO:0007669"/>
    <property type="project" value="UniProtKB-KW"/>
</dbReference>
<dbReference type="InterPro" id="IPR001841">
    <property type="entry name" value="Znf_RING"/>
</dbReference>
<proteinExistence type="predicted"/>
<dbReference type="Pfam" id="PF13920">
    <property type="entry name" value="zf-C3HC4_3"/>
    <property type="match status" value="1"/>
</dbReference>
<feature type="domain" description="RING-type" evidence="3">
    <location>
        <begin position="260"/>
        <end position="294"/>
    </location>
</feature>
<keyword evidence="2" id="KW-0812">Transmembrane</keyword>
<dbReference type="OMA" id="INDPCFL"/>
<sequence length="307" mass="36369">MQNINSIKNYYILRLIYSLGGMALIYQVIKYQIKNFKYLLRNWKFSNKPQIFNEIIQQNQAETGTLQILNQQIIYGRTKQQNFAALPLEIQQKFQFLALKKQNAQINDPCFLIIDSQNYKVQVTQCSNIRFSSKLYQKVQIRDQRTENQLKKFGYNKIFFANLTEYRIKFGTPIIVIGDLIFNKNTKSVRCFKQHFIGDLETIKKYLQIQTIKQSCLLLFTLFIFSYFAYDFYRIHKKKNYKCSSLSKIFISKGNDSLQCQECKKQLIDTFFSPCGHFNLCNDCAKPYQNCPNCGEYVEETVRTFKN</sequence>
<keyword evidence="2" id="KW-1133">Transmembrane helix</keyword>
<keyword evidence="1" id="KW-0479">Metal-binding</keyword>
<dbReference type="EMBL" id="CAJJDM010000051">
    <property type="protein sequence ID" value="CAD8073372.1"/>
    <property type="molecule type" value="Genomic_DNA"/>
</dbReference>
<dbReference type="PROSITE" id="PS50089">
    <property type="entry name" value="ZF_RING_2"/>
    <property type="match status" value="1"/>
</dbReference>
<evidence type="ECO:0000256" key="1">
    <source>
        <dbReference type="PROSITE-ProRule" id="PRU00175"/>
    </source>
</evidence>
<evidence type="ECO:0000256" key="2">
    <source>
        <dbReference type="SAM" id="Phobius"/>
    </source>
</evidence>
<dbReference type="Proteomes" id="UP000688137">
    <property type="component" value="Unassembled WGS sequence"/>
</dbReference>
<gene>
    <name evidence="4" type="ORF">PPRIM_AZ9-3.1.T0510001</name>
</gene>